<reference evidence="1 2" key="1">
    <citation type="submission" date="2011-01" db="EMBL/GenBank/DDBJ databases">
        <authorList>
            <person name="Muzny D."/>
            <person name="Qin X."/>
            <person name="Deng J."/>
            <person name="Jiang H."/>
            <person name="Liu Y."/>
            <person name="Qu J."/>
            <person name="Song X.-Z."/>
            <person name="Zhang L."/>
            <person name="Thornton R."/>
            <person name="Coyle M."/>
            <person name="Francisco L."/>
            <person name="Jackson L."/>
            <person name="Javaid M."/>
            <person name="Korchina V."/>
            <person name="Kovar C."/>
            <person name="Mata R."/>
            <person name="Mathew T."/>
            <person name="Ngo R."/>
            <person name="Nguyen L."/>
            <person name="Nguyen N."/>
            <person name="Okwuonu G."/>
            <person name="Ongeri F."/>
            <person name="Pham C."/>
            <person name="Simmons D."/>
            <person name="Wilczek-Boney K."/>
            <person name="Hale W."/>
            <person name="Jakkamsetti A."/>
            <person name="Pham P."/>
            <person name="Ruth R."/>
            <person name="San Lucas F."/>
            <person name="Warren J."/>
            <person name="Zhang J."/>
            <person name="Zhao Z."/>
            <person name="Zhou C."/>
            <person name="Zhu D."/>
            <person name="Lee S."/>
            <person name="Bess C."/>
            <person name="Blankenburg K."/>
            <person name="Forbes L."/>
            <person name="Fu Q."/>
            <person name="Gubbala S."/>
            <person name="Hirani K."/>
            <person name="Jayaseelan J.C."/>
            <person name="Lara F."/>
            <person name="Munidasa M."/>
            <person name="Palculict T."/>
            <person name="Patil S."/>
            <person name="Pu L.-L."/>
            <person name="Saada N."/>
            <person name="Tang L."/>
            <person name="Weissenberger G."/>
            <person name="Zhu Y."/>
            <person name="Hemphill L."/>
            <person name="Shang Y."/>
            <person name="Youmans B."/>
            <person name="Ayvaz T."/>
            <person name="Ross M."/>
            <person name="Santibanez J."/>
            <person name="Aqrawi P."/>
            <person name="Gross S."/>
            <person name="Joshi V."/>
            <person name="Fowler G."/>
            <person name="Nazareth L."/>
            <person name="Reid J."/>
            <person name="Worley K."/>
            <person name="Petrosino J."/>
            <person name="Highlander S."/>
            <person name="Gibbs R."/>
        </authorList>
    </citation>
    <scope>NUCLEOTIDE SEQUENCE [LARGE SCALE GENOMIC DNA]</scope>
    <source>
        <strain evidence="1 2">DSM 16608</strain>
    </source>
</reference>
<proteinExistence type="predicted"/>
<evidence type="ECO:0000313" key="1">
    <source>
        <dbReference type="EMBL" id="EGC18821.1"/>
    </source>
</evidence>
<protein>
    <submittedName>
        <fullName evidence="1">Uncharacterized protein</fullName>
    </submittedName>
</protein>
<organism evidence="1 2">
    <name type="scientific">Prevotella multiformis DSM 16608</name>
    <dbReference type="NCBI Taxonomy" id="888743"/>
    <lineage>
        <taxon>Bacteria</taxon>
        <taxon>Pseudomonadati</taxon>
        <taxon>Bacteroidota</taxon>
        <taxon>Bacteroidia</taxon>
        <taxon>Bacteroidales</taxon>
        <taxon>Prevotellaceae</taxon>
        <taxon>Prevotella</taxon>
    </lineage>
</organism>
<dbReference type="EMBL" id="AEWX01000044">
    <property type="protein sequence ID" value="EGC18821.1"/>
    <property type="molecule type" value="Genomic_DNA"/>
</dbReference>
<dbReference type="Proteomes" id="UP000005697">
    <property type="component" value="Unassembled WGS sequence"/>
</dbReference>
<comment type="caution">
    <text evidence="1">The sequence shown here is derived from an EMBL/GenBank/DDBJ whole genome shotgun (WGS) entry which is preliminary data.</text>
</comment>
<gene>
    <name evidence="1" type="ORF">HMPREF9141_2617</name>
</gene>
<dbReference type="AlphaFoldDB" id="F0FAK0"/>
<accession>F0FAK0</accession>
<name>F0FAK0_9BACT</name>
<evidence type="ECO:0000313" key="2">
    <source>
        <dbReference type="Proteomes" id="UP000005697"/>
    </source>
</evidence>
<dbReference type="HOGENOM" id="CLU_3203548_0_0_10"/>
<sequence>MSIAVSAGREYLCTGIYISSITDEELSPVRAASQRALLLRVGMPE</sequence>
<keyword evidence="2" id="KW-1185">Reference proteome</keyword>
<dbReference type="STRING" id="888743.HMPREF9141_2617"/>